<feature type="transmembrane region" description="Helical" evidence="1">
    <location>
        <begin position="48"/>
        <end position="68"/>
    </location>
</feature>
<feature type="transmembrane region" description="Helical" evidence="1">
    <location>
        <begin position="187"/>
        <end position="205"/>
    </location>
</feature>
<keyword evidence="1" id="KW-1133">Transmembrane helix</keyword>
<feature type="transmembrane region" description="Helical" evidence="1">
    <location>
        <begin position="151"/>
        <end position="175"/>
    </location>
</feature>
<evidence type="ECO:0000313" key="3">
    <source>
        <dbReference type="Proteomes" id="UP000247515"/>
    </source>
</evidence>
<organism evidence="2 3">
    <name type="scientific">Paraburkholderia tropica</name>
    <dbReference type="NCBI Taxonomy" id="92647"/>
    <lineage>
        <taxon>Bacteria</taxon>
        <taxon>Pseudomonadati</taxon>
        <taxon>Pseudomonadota</taxon>
        <taxon>Betaproteobacteria</taxon>
        <taxon>Burkholderiales</taxon>
        <taxon>Burkholderiaceae</taxon>
        <taxon>Paraburkholderia</taxon>
    </lineage>
</organism>
<gene>
    <name evidence="2" type="ORF">C7400_12948</name>
</gene>
<reference evidence="2 3" key="1">
    <citation type="submission" date="2018-05" db="EMBL/GenBank/DDBJ databases">
        <title>Genomic Encyclopedia of Type Strains, Phase IV (KMG-V): Genome sequencing to study the core and pangenomes of soil and plant-associated prokaryotes.</title>
        <authorList>
            <person name="Whitman W."/>
        </authorList>
    </citation>
    <scope>NUCLEOTIDE SEQUENCE [LARGE SCALE GENOMIC DNA]</scope>
    <source>
        <strain evidence="2 3">SIr-6563</strain>
    </source>
</reference>
<feature type="transmembrane region" description="Helical" evidence="1">
    <location>
        <begin position="295"/>
        <end position="314"/>
    </location>
</feature>
<evidence type="ECO:0000256" key="1">
    <source>
        <dbReference type="SAM" id="Phobius"/>
    </source>
</evidence>
<protein>
    <recommendedName>
        <fullName evidence="4">MFS transporter</fullName>
    </recommendedName>
</protein>
<keyword evidence="1" id="KW-0812">Transmembrane</keyword>
<comment type="caution">
    <text evidence="2">The sequence shown here is derived from an EMBL/GenBank/DDBJ whole genome shotgun (WGS) entry which is preliminary data.</text>
</comment>
<name>A0ABX5MG92_9BURK</name>
<keyword evidence="1" id="KW-0472">Membrane</keyword>
<evidence type="ECO:0000313" key="2">
    <source>
        <dbReference type="EMBL" id="PXX07594.1"/>
    </source>
</evidence>
<accession>A0ABX5MG92</accession>
<keyword evidence="3" id="KW-1185">Reference proteome</keyword>
<dbReference type="EMBL" id="QJJV01000029">
    <property type="protein sequence ID" value="PXX07594.1"/>
    <property type="molecule type" value="Genomic_DNA"/>
</dbReference>
<sequence length="338" mass="34731">MQPRARRLPGMNVRDTFAAARAWCAVTGGAAALAAGVMATAMRAGTQTGALAASGLALAAMACLPAMLARRFATRPITSITSITPIATALATTMLAMSAASAQANSISVGQAAILILFGLSLLIPMVNFSQFKNLPRIPNHKIRRSEVNSALRSNAAMLAAALLAGLSSGVLARFQFFSICGSGPFSFSHAAMSLCLVALLGLIADRADHRHTLLAIFVVRGALLAALTLAAFSAWTVFAAPAFALLDALTLPALIRASRMQRAAHAGCPGVVHHGGMLAGAALATTSWGFGQGFYALYLLGGALNLACAYALAHRRVAGTQYVASSALATRGAIELR</sequence>
<feature type="transmembrane region" description="Helical" evidence="1">
    <location>
        <begin position="212"/>
        <end position="233"/>
    </location>
</feature>
<feature type="transmembrane region" description="Helical" evidence="1">
    <location>
        <begin position="80"/>
        <end position="100"/>
    </location>
</feature>
<feature type="transmembrane region" description="Helical" evidence="1">
    <location>
        <begin position="20"/>
        <end position="42"/>
    </location>
</feature>
<dbReference type="Proteomes" id="UP000247515">
    <property type="component" value="Unassembled WGS sequence"/>
</dbReference>
<proteinExistence type="predicted"/>
<evidence type="ECO:0008006" key="4">
    <source>
        <dbReference type="Google" id="ProtNLM"/>
    </source>
</evidence>
<feature type="transmembrane region" description="Helical" evidence="1">
    <location>
        <begin position="112"/>
        <end position="130"/>
    </location>
</feature>